<sequence>MVSKTDDKKAAPAAAAATAKPEEKKKVVSTIEEDDEFEDFPSADKEVIGWDAVEAAEKELNAWKDSWEDDDNETDFAVLLAAEKKKVSSAMKM</sequence>
<dbReference type="GO" id="GO:0000724">
    <property type="term" value="P:double-strand break repair via homologous recombination"/>
    <property type="evidence" value="ECO:0007669"/>
    <property type="project" value="TreeGrafter"/>
</dbReference>
<evidence type="ECO:0000256" key="3">
    <source>
        <dbReference type="SAM" id="MobiDB-lite"/>
    </source>
</evidence>
<dbReference type="PANTHER" id="PTHR16771">
    <property type="entry name" value="26 PROTEASOME COMPLEX SUBUNIT DSS1"/>
    <property type="match status" value="1"/>
</dbReference>
<dbReference type="PANTHER" id="PTHR16771:SF0">
    <property type="entry name" value="26S PROTEASOME COMPLEX SUBUNIT SEM1"/>
    <property type="match status" value="1"/>
</dbReference>
<feature type="region of interest" description="Disordered" evidence="3">
    <location>
        <begin position="1"/>
        <end position="36"/>
    </location>
</feature>
<gene>
    <name evidence="4" type="ORF">BCR33DRAFT_714267</name>
</gene>
<organism evidence="4 5">
    <name type="scientific">Rhizoclosmatium globosum</name>
    <dbReference type="NCBI Taxonomy" id="329046"/>
    <lineage>
        <taxon>Eukaryota</taxon>
        <taxon>Fungi</taxon>
        <taxon>Fungi incertae sedis</taxon>
        <taxon>Chytridiomycota</taxon>
        <taxon>Chytridiomycota incertae sedis</taxon>
        <taxon>Chytridiomycetes</taxon>
        <taxon>Chytridiales</taxon>
        <taxon>Chytriomycetaceae</taxon>
        <taxon>Rhizoclosmatium</taxon>
    </lineage>
</organism>
<name>A0A1Y2CN75_9FUNG</name>
<dbReference type="OrthoDB" id="2157421at2759"/>
<dbReference type="GO" id="GO:0008541">
    <property type="term" value="C:proteasome regulatory particle, lid subcomplex"/>
    <property type="evidence" value="ECO:0007669"/>
    <property type="project" value="UniProtKB-UniRule"/>
</dbReference>
<keyword evidence="2" id="KW-0647">Proteasome</keyword>
<keyword evidence="2" id="KW-0539">Nucleus</keyword>
<keyword evidence="5" id="KW-1185">Reference proteome</keyword>
<dbReference type="Pfam" id="PF05160">
    <property type="entry name" value="DSS1_SEM1"/>
    <property type="match status" value="1"/>
</dbReference>
<feature type="compositionally biased region" description="Basic and acidic residues" evidence="3">
    <location>
        <begin position="1"/>
        <end position="10"/>
    </location>
</feature>
<evidence type="ECO:0000256" key="2">
    <source>
        <dbReference type="RuleBase" id="RU369057"/>
    </source>
</evidence>
<comment type="function">
    <text evidence="2">Component of the 26S proteasome, a multiprotein complex involved in the ATP-dependent degradation of ubiquitinated proteins.</text>
</comment>
<comment type="subcellular location">
    <subcellularLocation>
        <location evidence="2">Nucleus</location>
    </subcellularLocation>
</comment>
<comment type="caution">
    <text evidence="4">The sequence shown here is derived from an EMBL/GenBank/DDBJ whole genome shotgun (WGS) entry which is preliminary data.</text>
</comment>
<protein>
    <recommendedName>
        <fullName evidence="2">26S proteasome complex subunit SEM1</fullName>
    </recommendedName>
</protein>
<comment type="similarity">
    <text evidence="1 2">Belongs to the DSS1/SEM1 family.</text>
</comment>
<dbReference type="GO" id="GO:0043248">
    <property type="term" value="P:proteasome assembly"/>
    <property type="evidence" value="ECO:0007669"/>
    <property type="project" value="UniProtKB-UniRule"/>
</dbReference>
<dbReference type="GO" id="GO:0006406">
    <property type="term" value="P:mRNA export from nucleus"/>
    <property type="evidence" value="ECO:0007669"/>
    <property type="project" value="UniProtKB-UniRule"/>
</dbReference>
<dbReference type="EMBL" id="MCGO01000011">
    <property type="protein sequence ID" value="ORY48498.1"/>
    <property type="molecule type" value="Genomic_DNA"/>
</dbReference>
<proteinExistence type="inferred from homology"/>
<dbReference type="InterPro" id="IPR007834">
    <property type="entry name" value="DSS1_SEM1"/>
</dbReference>
<dbReference type="GO" id="GO:0005634">
    <property type="term" value="C:nucleus"/>
    <property type="evidence" value="ECO:0007669"/>
    <property type="project" value="UniProtKB-SubCell"/>
</dbReference>
<accession>A0A1Y2CN75</accession>
<evidence type="ECO:0000256" key="1">
    <source>
        <dbReference type="ARBA" id="ARBA00034491"/>
    </source>
</evidence>
<evidence type="ECO:0000313" key="5">
    <source>
        <dbReference type="Proteomes" id="UP000193642"/>
    </source>
</evidence>
<dbReference type="SMART" id="SM01385">
    <property type="entry name" value="DSS1_SEM1"/>
    <property type="match status" value="1"/>
</dbReference>
<evidence type="ECO:0000313" key="4">
    <source>
        <dbReference type="EMBL" id="ORY48498.1"/>
    </source>
</evidence>
<dbReference type="AlphaFoldDB" id="A0A1Y2CN75"/>
<dbReference type="Proteomes" id="UP000193642">
    <property type="component" value="Unassembled WGS sequence"/>
</dbReference>
<reference evidence="4 5" key="1">
    <citation type="submission" date="2016-07" db="EMBL/GenBank/DDBJ databases">
        <title>Pervasive Adenine N6-methylation of Active Genes in Fungi.</title>
        <authorList>
            <consortium name="DOE Joint Genome Institute"/>
            <person name="Mondo S.J."/>
            <person name="Dannebaum R.O."/>
            <person name="Kuo R.C."/>
            <person name="Labutti K."/>
            <person name="Haridas S."/>
            <person name="Kuo A."/>
            <person name="Salamov A."/>
            <person name="Ahrendt S.R."/>
            <person name="Lipzen A."/>
            <person name="Sullivan W."/>
            <person name="Andreopoulos W.B."/>
            <person name="Clum A."/>
            <person name="Lindquist E."/>
            <person name="Daum C."/>
            <person name="Ramamoorthy G.K."/>
            <person name="Gryganskyi A."/>
            <person name="Culley D."/>
            <person name="Magnuson J.K."/>
            <person name="James T.Y."/>
            <person name="O'Malley M.A."/>
            <person name="Stajich J.E."/>
            <person name="Spatafora J.W."/>
            <person name="Visel A."/>
            <person name="Grigoriev I.V."/>
        </authorList>
    </citation>
    <scope>NUCLEOTIDE SEQUENCE [LARGE SCALE GENOMIC DNA]</scope>
    <source>
        <strain evidence="4 5">JEL800</strain>
    </source>
</reference>